<feature type="transmembrane region" description="Helical" evidence="2">
    <location>
        <begin position="79"/>
        <end position="103"/>
    </location>
</feature>
<keyword evidence="2" id="KW-0812">Transmembrane</keyword>
<reference evidence="3" key="1">
    <citation type="journal article" date="2012" name="Proc. Natl. Acad. Sci. U.S.A.">
        <title>Antigenic diversity is generated by distinct evolutionary mechanisms in African trypanosome species.</title>
        <authorList>
            <person name="Jackson A.P."/>
            <person name="Berry A."/>
            <person name="Aslett M."/>
            <person name="Allison H.C."/>
            <person name="Burton P."/>
            <person name="Vavrova-Anderson J."/>
            <person name="Brown R."/>
            <person name="Browne H."/>
            <person name="Corton N."/>
            <person name="Hauser H."/>
            <person name="Gamble J."/>
            <person name="Gilderthorp R."/>
            <person name="Marcello L."/>
            <person name="McQuillan J."/>
            <person name="Otto T.D."/>
            <person name="Quail M.A."/>
            <person name="Sanders M.J."/>
            <person name="van Tonder A."/>
            <person name="Ginger M.L."/>
            <person name="Field M.C."/>
            <person name="Barry J.D."/>
            <person name="Hertz-Fowler C."/>
            <person name="Berriman M."/>
        </authorList>
    </citation>
    <scope>NUCLEOTIDE SEQUENCE</scope>
    <source>
        <strain evidence="3">Y486</strain>
    </source>
</reference>
<name>G0UBV7_TRYVY</name>
<keyword evidence="2" id="KW-0472">Membrane</keyword>
<dbReference type="AlphaFoldDB" id="G0UBV7"/>
<proteinExistence type="predicted"/>
<keyword evidence="2" id="KW-1133">Transmembrane helix</keyword>
<evidence type="ECO:0000313" key="3">
    <source>
        <dbReference type="EMBL" id="CCC53305.1"/>
    </source>
</evidence>
<sequence>MSTKTLNTQSLTHQAPAQHKQHQHHHHNNNITGKQPVAPSRAWPPCFAVVQPASRSRRNTMMNCKKNVYYDLGKVVQNVLVNSFFFFFFFFLLFFVFCIFILYPNAAHSFYCTVLCNCVPEISSHPF</sequence>
<gene>
    <name evidence="3" type="ORF">TVY486_1107890</name>
</gene>
<feature type="region of interest" description="Disordered" evidence="1">
    <location>
        <begin position="1"/>
        <end position="36"/>
    </location>
</feature>
<dbReference type="EMBL" id="HE573027">
    <property type="protein sequence ID" value="CCC53305.1"/>
    <property type="molecule type" value="Genomic_DNA"/>
</dbReference>
<organism evidence="3">
    <name type="scientific">Trypanosoma vivax (strain Y486)</name>
    <dbReference type="NCBI Taxonomy" id="1055687"/>
    <lineage>
        <taxon>Eukaryota</taxon>
        <taxon>Discoba</taxon>
        <taxon>Euglenozoa</taxon>
        <taxon>Kinetoplastea</taxon>
        <taxon>Metakinetoplastina</taxon>
        <taxon>Trypanosomatida</taxon>
        <taxon>Trypanosomatidae</taxon>
        <taxon>Trypanosoma</taxon>
        <taxon>Duttonella</taxon>
    </lineage>
</organism>
<feature type="compositionally biased region" description="Basic residues" evidence="1">
    <location>
        <begin position="19"/>
        <end position="28"/>
    </location>
</feature>
<evidence type="ECO:0000256" key="1">
    <source>
        <dbReference type="SAM" id="MobiDB-lite"/>
    </source>
</evidence>
<feature type="compositionally biased region" description="Polar residues" evidence="1">
    <location>
        <begin position="1"/>
        <end position="12"/>
    </location>
</feature>
<protein>
    <submittedName>
        <fullName evidence="3">Uncharacterized protein</fullName>
    </submittedName>
</protein>
<accession>G0UBV7</accession>
<evidence type="ECO:0000256" key="2">
    <source>
        <dbReference type="SAM" id="Phobius"/>
    </source>
</evidence>